<reference evidence="2" key="3">
    <citation type="submission" date="2020-06" db="EMBL/GenBank/DDBJ databases">
        <title>Helianthus annuus Genome sequencing and assembly Release 2.</title>
        <authorList>
            <person name="Gouzy J."/>
            <person name="Langlade N."/>
            <person name="Munos S."/>
        </authorList>
    </citation>
    <scope>NUCLEOTIDE SEQUENCE</scope>
    <source>
        <tissue evidence="2">Leaves</tissue>
    </source>
</reference>
<dbReference type="AlphaFoldDB" id="A0A251SPP7"/>
<evidence type="ECO:0000313" key="4">
    <source>
        <dbReference type="Proteomes" id="UP000215914"/>
    </source>
</evidence>
<dbReference type="OMA" id="ELELMIW"/>
<keyword evidence="4" id="KW-1185">Reference proteome</keyword>
<dbReference type="PANTHER" id="PTHR34630:SF100">
    <property type="entry name" value="OS02G0118900 PROTEIN"/>
    <property type="match status" value="1"/>
</dbReference>
<accession>A0A251SPP7</accession>
<feature type="domain" description="Disease resistance protein At4g27190-like leucine-rich repeats" evidence="1">
    <location>
        <begin position="91"/>
        <end position="192"/>
    </location>
</feature>
<reference evidence="3" key="2">
    <citation type="submission" date="2017-02" db="EMBL/GenBank/DDBJ databases">
        <title>Sunflower complete genome.</title>
        <authorList>
            <person name="Langlade N."/>
            <person name="Munos S."/>
        </authorList>
    </citation>
    <scope>NUCLEOTIDE SEQUENCE [LARGE SCALE GENOMIC DNA]</scope>
    <source>
        <tissue evidence="3">Leaves</tissue>
    </source>
</reference>
<dbReference type="Gramene" id="mRNA:HanXRQr2_Chr13g0617831">
    <property type="protein sequence ID" value="CDS:HanXRQr2_Chr13g0617831.1"/>
    <property type="gene ID" value="HanXRQr2_Chr13g0617831"/>
</dbReference>
<evidence type="ECO:0000313" key="2">
    <source>
        <dbReference type="EMBL" id="KAF5775954.1"/>
    </source>
</evidence>
<dbReference type="PANTHER" id="PTHR34630">
    <property type="entry name" value="OS11G0677101 PROTEIN"/>
    <property type="match status" value="1"/>
</dbReference>
<reference evidence="2 4" key="1">
    <citation type="journal article" date="2017" name="Nature">
        <title>The sunflower genome provides insights into oil metabolism, flowering and Asterid evolution.</title>
        <authorList>
            <person name="Badouin H."/>
            <person name="Gouzy J."/>
            <person name="Grassa C.J."/>
            <person name="Murat F."/>
            <person name="Staton S.E."/>
            <person name="Cottret L."/>
            <person name="Lelandais-Briere C."/>
            <person name="Owens G.L."/>
            <person name="Carrere S."/>
            <person name="Mayjonade B."/>
            <person name="Legrand L."/>
            <person name="Gill N."/>
            <person name="Kane N.C."/>
            <person name="Bowers J.E."/>
            <person name="Hubner S."/>
            <person name="Bellec A."/>
            <person name="Berard A."/>
            <person name="Berges H."/>
            <person name="Blanchet N."/>
            <person name="Boniface M.C."/>
            <person name="Brunel D."/>
            <person name="Catrice O."/>
            <person name="Chaidir N."/>
            <person name="Claudel C."/>
            <person name="Donnadieu C."/>
            <person name="Faraut T."/>
            <person name="Fievet G."/>
            <person name="Helmstetter N."/>
            <person name="King M."/>
            <person name="Knapp S.J."/>
            <person name="Lai Z."/>
            <person name="Le Paslier M.C."/>
            <person name="Lippi Y."/>
            <person name="Lorenzon L."/>
            <person name="Mandel J.R."/>
            <person name="Marage G."/>
            <person name="Marchand G."/>
            <person name="Marquand E."/>
            <person name="Bret-Mestries E."/>
            <person name="Morien E."/>
            <person name="Nambeesan S."/>
            <person name="Nguyen T."/>
            <person name="Pegot-Espagnet P."/>
            <person name="Pouilly N."/>
            <person name="Raftis F."/>
            <person name="Sallet E."/>
            <person name="Schiex T."/>
            <person name="Thomas J."/>
            <person name="Vandecasteele C."/>
            <person name="Vares D."/>
            <person name="Vear F."/>
            <person name="Vautrin S."/>
            <person name="Crespi M."/>
            <person name="Mangin B."/>
            <person name="Burke J.M."/>
            <person name="Salse J."/>
            <person name="Munos S."/>
            <person name="Vincourt P."/>
            <person name="Rieseberg L.H."/>
            <person name="Langlade N.B."/>
        </authorList>
    </citation>
    <scope>NUCLEOTIDE SEQUENCE [LARGE SCALE GENOMIC DNA]</scope>
    <source>
        <strain evidence="4">cv. SF193</strain>
        <tissue evidence="2">Leaves</tissue>
    </source>
</reference>
<evidence type="ECO:0000259" key="1">
    <source>
        <dbReference type="Pfam" id="PF23247"/>
    </source>
</evidence>
<name>A0A251SPP7_HELAN</name>
<proteinExistence type="predicted"/>
<dbReference type="InParanoid" id="A0A251SPP7"/>
<gene>
    <name evidence="3" type="ORF">HannXRQ_Chr13g0391651</name>
    <name evidence="2" type="ORF">HanXRQr2_Chr13g0617831</name>
</gene>
<dbReference type="Proteomes" id="UP000215914">
    <property type="component" value="Chromosome 13"/>
</dbReference>
<organism evidence="3 4">
    <name type="scientific">Helianthus annuus</name>
    <name type="common">Common sunflower</name>
    <dbReference type="NCBI Taxonomy" id="4232"/>
    <lineage>
        <taxon>Eukaryota</taxon>
        <taxon>Viridiplantae</taxon>
        <taxon>Streptophyta</taxon>
        <taxon>Embryophyta</taxon>
        <taxon>Tracheophyta</taxon>
        <taxon>Spermatophyta</taxon>
        <taxon>Magnoliopsida</taxon>
        <taxon>eudicotyledons</taxon>
        <taxon>Gunneridae</taxon>
        <taxon>Pentapetalae</taxon>
        <taxon>asterids</taxon>
        <taxon>campanulids</taxon>
        <taxon>Asterales</taxon>
        <taxon>Asteraceae</taxon>
        <taxon>Asteroideae</taxon>
        <taxon>Heliantheae alliance</taxon>
        <taxon>Heliantheae</taxon>
        <taxon>Helianthus</taxon>
    </lineage>
</organism>
<dbReference type="InterPro" id="IPR057135">
    <property type="entry name" value="At4g27190-like_LRR"/>
</dbReference>
<dbReference type="Pfam" id="PF23247">
    <property type="entry name" value="LRR_RPS2"/>
    <property type="match status" value="1"/>
</dbReference>
<dbReference type="InterPro" id="IPR032675">
    <property type="entry name" value="LRR_dom_sf"/>
</dbReference>
<evidence type="ECO:0000313" key="3">
    <source>
        <dbReference type="EMBL" id="OTG00492.1"/>
    </source>
</evidence>
<dbReference type="SUPFAM" id="SSF52058">
    <property type="entry name" value="L domain-like"/>
    <property type="match status" value="1"/>
</dbReference>
<dbReference type="Gene3D" id="3.80.10.10">
    <property type="entry name" value="Ribonuclease Inhibitor"/>
    <property type="match status" value="1"/>
</dbReference>
<protein>
    <submittedName>
        <fullName evidence="2">Leucine-rich repeat domain superfamily</fullName>
    </submittedName>
    <submittedName>
        <fullName evidence="3">Putative leucine-rich repeat domain, L domain-like protein</fullName>
    </submittedName>
</protein>
<sequence length="300" mass="33886">MDEVKVIGLELTGNDVNAFRSLEVLTFEDMSGWEGWSTKNEGSAAVFTCLKELYVKNCPQLINVSLQALPSLKVLENFRCGDGVLRSVVQVASSVTRLEISYVSGLTYEVWRGVIRYLREVEELSIRGCDEIKYLWESETEASKLLVRLKELRLQYCSGLVSLEEKEEDGTLLSLRSLSVDSCRSIKRLCCPNSIESLDIEDCSVITDVYLPKEGGNKLKSLRVVDCDKLEGKINNTSMPMLETLYIDNWENLRSISELSNSTHLTSLDIKRCPHIVSLPELQLSNLTSLEIYEFSNFPC</sequence>
<dbReference type="EMBL" id="CM007902">
    <property type="protein sequence ID" value="OTG00492.1"/>
    <property type="molecule type" value="Genomic_DNA"/>
</dbReference>
<dbReference type="EMBL" id="MNCJ02000328">
    <property type="protein sequence ID" value="KAF5775954.1"/>
    <property type="molecule type" value="Genomic_DNA"/>
</dbReference>